<dbReference type="Gene3D" id="3.20.180.20">
    <property type="entry name" value="Dynein heavy chain, N-terminal domain 2"/>
    <property type="match status" value="1"/>
</dbReference>
<protein>
    <recommendedName>
        <fullName evidence="2">Dynein heavy chain linker domain-containing protein</fullName>
    </recommendedName>
</protein>
<dbReference type="InterPro" id="IPR002401">
    <property type="entry name" value="Cyt_P450_E_grp-I"/>
</dbReference>
<gene>
    <name evidence="3" type="ORF">KUTeg_013141</name>
</gene>
<feature type="domain" description="Dynein heavy chain linker" evidence="2">
    <location>
        <begin position="805"/>
        <end position="840"/>
    </location>
</feature>
<evidence type="ECO:0000256" key="1">
    <source>
        <dbReference type="ARBA" id="ARBA00010617"/>
    </source>
</evidence>
<dbReference type="InterPro" id="IPR036396">
    <property type="entry name" value="Cyt_P450_sf"/>
</dbReference>
<dbReference type="Gene3D" id="1.10.287.2620">
    <property type="match status" value="1"/>
</dbReference>
<dbReference type="Pfam" id="PF00067">
    <property type="entry name" value="p450"/>
    <property type="match status" value="3"/>
</dbReference>
<dbReference type="PANTHER" id="PTHR45703">
    <property type="entry name" value="DYNEIN HEAVY CHAIN"/>
    <property type="match status" value="1"/>
</dbReference>
<dbReference type="InterPro" id="IPR026983">
    <property type="entry name" value="DHC"/>
</dbReference>
<dbReference type="Gene3D" id="1.20.140.100">
    <property type="entry name" value="Dynein heavy chain, N-terminal domain 2"/>
    <property type="match status" value="1"/>
</dbReference>
<sequence length="1460" mass="168892">MLPGLKKSTGLTIIYKTLFVANEVLQGCLIHVRGLCEAASGSLTGVGQGDSAISLIKLDRTQTFTLTEFKDIQQKQGAFALEQLNMLRNKIIDIVWESCATVAEMEGITSGIRPEGSKKVKIKVPEPKDAVEVMTSKLKLEQKYGGSKPLYAEIAEWRKILNRLAGFLRSVDYLILEMLRRLVVTAVLLQKKMKKRPVSRSSSEASFRIPTKPGQKQDNKTYEIPHFDFDQIELVEAPPDVQEVTQVVSMLREPKLKVFYSPPQNDLKLNFDEEEEEERREMQRPWPDLEFMFSDDPEYQSILTELGSYMAMEMELVFQQFCVMVDKSSKLDVDASMLRRQWSTEEFSHVLKTHTDMVREMKKMTISKRVAMIQVQSKMYRDSCLPHPESVIKRTHQHLPVIANKRNEDLLTIIKGASKKLDHKPGSVEEFVEHLSFLAKMSAELPALDKEFNSSILYSEAKKDENIRKFSRDLDHLIYDIRAEIMDLKDRVRDPDLLHIDMMAVSALEKIRDLQEKVQILSVKARSYASYQERFGSSMTHSKKGIEYLILDKPDDQSAKDIETDLSEIERDLTLRRLLWQSQEEWMKLEEGWKSTIFDSLQVDTLQKNVNRFTQTVYMLEKGLPHNEVVPKLKEVVMNFKQGMPVITSLRNPSLRARHWSEIEKLIGKAVPRDKEFTLGKLLEMNIFTHKEKIQDISTQASNEATLELMLQKIIDIWQATDFRLVPHAGRDTFIIGSADDIIAQLEESQVTIGTIRGSRYSQVEQWETKLTNFFSNTLDKWLTCQRNWLYLEQIFSTPDIQRFDYLEFKRGHFPRFYFLSNDELLEILAQSKDPNAVQRRGRFPPGPKEYPLVRNLFDVDFASMYKKFDEWATEYGDIFYFVLNSGAINREAFLQEPNATISADRIEGMVGKDFFYNFHDIGFARGFRLMKAYGEGMTRIEKLIRNDLIDLITFLDHEKDGTINAEDTVNRFLCSKETSRVDIIVGTDELPFFNHRSEIPYTEAVIMETLRVISHAPLSIPHGASKHTTLHGFEIPKDATIISNLWSVHHNEKVYPCPMKFDPKRFDFPFIFIIVCLLQSLQIHFINNYSIFFCSFLPFGLGKRSCIGEVFARSRIFLFLSTIMQNYMLLYDENYPLAPFDPGDMQRRGRFPPGPKGYPLLGNLFDVDFASMYKKFDEWATEYGDIFCVNIFGRNLFVLNSGAINREAFLQEPNATILADRIEGMVGKDFFYNFHDISFARQNETTIKRRKLGFRLMKAYGDGITRIEKLIRNELIDLITFLDHEKDGAINAEDTNPDVQKRLQEEVDTIVGDDELPFLNNRSEMPYTEAVIMETLRVISHAPLSLPHGASKHTTLRGYEIPKDAMIISNLWSVHHNEKVYPCPMNLLPFGLGKRSCIGEVFARSRIFLFLSTIMQNYTLLQDENNPLAPFDPADMRPGLSRIPYEYYCKIERRKNKQT</sequence>
<keyword evidence="4" id="KW-1185">Reference proteome</keyword>
<dbReference type="Gene3D" id="1.10.630.10">
    <property type="entry name" value="Cytochrome P450"/>
    <property type="match status" value="4"/>
</dbReference>
<name>A0ABQ9EWB0_TEGGR</name>
<dbReference type="Proteomes" id="UP001217089">
    <property type="component" value="Unassembled WGS sequence"/>
</dbReference>
<dbReference type="Pfam" id="PF08393">
    <property type="entry name" value="DHC_N2"/>
    <property type="match status" value="2"/>
</dbReference>
<proteinExistence type="inferred from homology"/>
<dbReference type="SUPFAM" id="SSF48264">
    <property type="entry name" value="Cytochrome P450"/>
    <property type="match status" value="2"/>
</dbReference>
<dbReference type="InterPro" id="IPR042228">
    <property type="entry name" value="Dynein_linker_3"/>
</dbReference>
<organism evidence="3 4">
    <name type="scientific">Tegillarca granosa</name>
    <name type="common">Malaysian cockle</name>
    <name type="synonym">Anadara granosa</name>
    <dbReference type="NCBI Taxonomy" id="220873"/>
    <lineage>
        <taxon>Eukaryota</taxon>
        <taxon>Metazoa</taxon>
        <taxon>Spiralia</taxon>
        <taxon>Lophotrochozoa</taxon>
        <taxon>Mollusca</taxon>
        <taxon>Bivalvia</taxon>
        <taxon>Autobranchia</taxon>
        <taxon>Pteriomorphia</taxon>
        <taxon>Arcoida</taxon>
        <taxon>Arcoidea</taxon>
        <taxon>Arcidae</taxon>
        <taxon>Tegillarca</taxon>
    </lineage>
</organism>
<dbReference type="PRINTS" id="PR00385">
    <property type="entry name" value="P450"/>
</dbReference>
<reference evidence="3 4" key="1">
    <citation type="submission" date="2022-12" db="EMBL/GenBank/DDBJ databases">
        <title>Chromosome-level genome of Tegillarca granosa.</title>
        <authorList>
            <person name="Kim J."/>
        </authorList>
    </citation>
    <scope>NUCLEOTIDE SEQUENCE [LARGE SCALE GENOMIC DNA]</scope>
    <source>
        <strain evidence="3">Teg-2019</strain>
        <tissue evidence="3">Adductor muscle</tissue>
    </source>
</reference>
<dbReference type="PROSITE" id="PS00086">
    <property type="entry name" value="CYTOCHROME_P450"/>
    <property type="match status" value="2"/>
</dbReference>
<dbReference type="PANTHER" id="PTHR45703:SF36">
    <property type="entry name" value="DYNEIN HEAVY CHAIN, CYTOPLASMIC"/>
    <property type="match status" value="1"/>
</dbReference>
<accession>A0ABQ9EWB0</accession>
<dbReference type="PRINTS" id="PR00463">
    <property type="entry name" value="EP450I"/>
</dbReference>
<comment type="caution">
    <text evidence="3">The sequence shown here is derived from an EMBL/GenBank/DDBJ whole genome shotgun (WGS) entry which is preliminary data.</text>
</comment>
<dbReference type="InterPro" id="IPR013602">
    <property type="entry name" value="Dynein_heavy_linker"/>
</dbReference>
<dbReference type="InterPro" id="IPR042222">
    <property type="entry name" value="Dynein_2_N"/>
</dbReference>
<dbReference type="InterPro" id="IPR001128">
    <property type="entry name" value="Cyt_P450"/>
</dbReference>
<dbReference type="InterPro" id="IPR017972">
    <property type="entry name" value="Cyt_P450_CS"/>
</dbReference>
<evidence type="ECO:0000313" key="4">
    <source>
        <dbReference type="Proteomes" id="UP001217089"/>
    </source>
</evidence>
<dbReference type="EMBL" id="JARBDR010000657">
    <property type="protein sequence ID" value="KAJ8308267.1"/>
    <property type="molecule type" value="Genomic_DNA"/>
</dbReference>
<evidence type="ECO:0000259" key="2">
    <source>
        <dbReference type="Pfam" id="PF08393"/>
    </source>
</evidence>
<comment type="similarity">
    <text evidence="1">Belongs to the cytochrome P450 family.</text>
</comment>
<feature type="domain" description="Dynein heavy chain linker" evidence="2">
    <location>
        <begin position="566"/>
        <end position="803"/>
    </location>
</feature>
<evidence type="ECO:0000313" key="3">
    <source>
        <dbReference type="EMBL" id="KAJ8308267.1"/>
    </source>
</evidence>